<reference evidence="2 3" key="1">
    <citation type="submission" date="2024-04" db="EMBL/GenBank/DDBJ databases">
        <authorList>
            <person name="Fracassetti M."/>
        </authorList>
    </citation>
    <scope>NUCLEOTIDE SEQUENCE [LARGE SCALE GENOMIC DNA]</scope>
</reference>
<feature type="region of interest" description="Disordered" evidence="1">
    <location>
        <begin position="68"/>
        <end position="87"/>
    </location>
</feature>
<sequence length="145" mass="15600">MAPTQNSKLGELVTNGDNSIGLGPYKHALARSSPLPFSSLRFVLPATIPLPLMNADPASIFHFFDTGEAEKEKPESKEKRGSDQGNRIFSGARSRLISTSLISFVTAFWISKQASKQSSPLSIGFPVRSVSVLVVDSISEFIGST</sequence>
<dbReference type="EMBL" id="OZ034820">
    <property type="protein sequence ID" value="CAL1402628.1"/>
    <property type="molecule type" value="Genomic_DNA"/>
</dbReference>
<feature type="compositionally biased region" description="Basic and acidic residues" evidence="1">
    <location>
        <begin position="68"/>
        <end position="82"/>
    </location>
</feature>
<name>A0AAV2FYD4_9ROSI</name>
<evidence type="ECO:0000256" key="1">
    <source>
        <dbReference type="SAM" id="MobiDB-lite"/>
    </source>
</evidence>
<gene>
    <name evidence="2" type="ORF">LTRI10_LOCUS42615</name>
</gene>
<accession>A0AAV2FYD4</accession>
<dbReference type="Proteomes" id="UP001497516">
    <property type="component" value="Chromosome 7"/>
</dbReference>
<keyword evidence="3" id="KW-1185">Reference proteome</keyword>
<proteinExistence type="predicted"/>
<organism evidence="2 3">
    <name type="scientific">Linum trigynum</name>
    <dbReference type="NCBI Taxonomy" id="586398"/>
    <lineage>
        <taxon>Eukaryota</taxon>
        <taxon>Viridiplantae</taxon>
        <taxon>Streptophyta</taxon>
        <taxon>Embryophyta</taxon>
        <taxon>Tracheophyta</taxon>
        <taxon>Spermatophyta</taxon>
        <taxon>Magnoliopsida</taxon>
        <taxon>eudicotyledons</taxon>
        <taxon>Gunneridae</taxon>
        <taxon>Pentapetalae</taxon>
        <taxon>rosids</taxon>
        <taxon>fabids</taxon>
        <taxon>Malpighiales</taxon>
        <taxon>Linaceae</taxon>
        <taxon>Linum</taxon>
    </lineage>
</organism>
<evidence type="ECO:0000313" key="2">
    <source>
        <dbReference type="EMBL" id="CAL1402628.1"/>
    </source>
</evidence>
<evidence type="ECO:0000313" key="3">
    <source>
        <dbReference type="Proteomes" id="UP001497516"/>
    </source>
</evidence>
<dbReference type="AlphaFoldDB" id="A0AAV2FYD4"/>
<protein>
    <submittedName>
        <fullName evidence="2">Uncharacterized protein</fullName>
    </submittedName>
</protein>